<sequence>MNQNVTDAQIISLLHRGMSNTGIAQQIHCCKARVARIRRRLGIPNVPAQPLTLEQKWAARTRSVDGGHLEWTGGRQSTSGTPVMRYGDKLHTAAAIAFRIRTGREPQGYAYAECGFNHCVAPAHVDDEPARAKTRAALRYLTGLGERPAKCGQGHDQAVEGRYTPNGRSYCEACKRERRSEELAQRTRELTR</sequence>
<keyword evidence="2" id="KW-1185">Reference proteome</keyword>
<name>A0ABQ2DZP3_9ACTN</name>
<evidence type="ECO:0000313" key="1">
    <source>
        <dbReference type="EMBL" id="GGJ81840.1"/>
    </source>
</evidence>
<organism evidence="1 2">
    <name type="scientific">Streptomyces camponoticapitis</name>
    <dbReference type="NCBI Taxonomy" id="1616125"/>
    <lineage>
        <taxon>Bacteria</taxon>
        <taxon>Bacillati</taxon>
        <taxon>Actinomycetota</taxon>
        <taxon>Actinomycetes</taxon>
        <taxon>Kitasatosporales</taxon>
        <taxon>Streptomycetaceae</taxon>
        <taxon>Streptomyces</taxon>
    </lineage>
</organism>
<protein>
    <submittedName>
        <fullName evidence="1">Uncharacterized protein</fullName>
    </submittedName>
</protein>
<gene>
    <name evidence="1" type="ORF">GCM10011583_11620</name>
</gene>
<evidence type="ECO:0000313" key="2">
    <source>
        <dbReference type="Proteomes" id="UP000660265"/>
    </source>
</evidence>
<accession>A0ABQ2DZP3</accession>
<dbReference type="Proteomes" id="UP000660265">
    <property type="component" value="Unassembled WGS sequence"/>
</dbReference>
<dbReference type="RefSeq" id="WP_229700676.1">
    <property type="nucleotide sequence ID" value="NZ_BMMV01000003.1"/>
</dbReference>
<comment type="caution">
    <text evidence="1">The sequence shown here is derived from an EMBL/GenBank/DDBJ whole genome shotgun (WGS) entry which is preliminary data.</text>
</comment>
<reference evidence="2" key="1">
    <citation type="journal article" date="2019" name="Int. J. Syst. Evol. Microbiol.">
        <title>The Global Catalogue of Microorganisms (GCM) 10K type strain sequencing project: providing services to taxonomists for standard genome sequencing and annotation.</title>
        <authorList>
            <consortium name="The Broad Institute Genomics Platform"/>
            <consortium name="The Broad Institute Genome Sequencing Center for Infectious Disease"/>
            <person name="Wu L."/>
            <person name="Ma J."/>
        </authorList>
    </citation>
    <scope>NUCLEOTIDE SEQUENCE [LARGE SCALE GENOMIC DNA]</scope>
    <source>
        <strain evidence="2">CGMCC 4.7275</strain>
    </source>
</reference>
<proteinExistence type="predicted"/>
<dbReference type="EMBL" id="BMMV01000003">
    <property type="protein sequence ID" value="GGJ81840.1"/>
    <property type="molecule type" value="Genomic_DNA"/>
</dbReference>